<dbReference type="SUPFAM" id="SSF55961">
    <property type="entry name" value="Bet v1-like"/>
    <property type="match status" value="1"/>
</dbReference>
<dbReference type="PANTHER" id="PTHR13009:SF22">
    <property type="entry name" value="LD43819P"/>
    <property type="match status" value="1"/>
</dbReference>
<organism evidence="3 4">
    <name type="scientific">Cylindrobasidium torrendii FP15055 ss-10</name>
    <dbReference type="NCBI Taxonomy" id="1314674"/>
    <lineage>
        <taxon>Eukaryota</taxon>
        <taxon>Fungi</taxon>
        <taxon>Dikarya</taxon>
        <taxon>Basidiomycota</taxon>
        <taxon>Agaricomycotina</taxon>
        <taxon>Agaricomycetes</taxon>
        <taxon>Agaricomycetidae</taxon>
        <taxon>Agaricales</taxon>
        <taxon>Marasmiineae</taxon>
        <taxon>Physalacriaceae</taxon>
        <taxon>Cylindrobasidium</taxon>
    </lineage>
</organism>
<dbReference type="OrthoDB" id="567237at2759"/>
<dbReference type="InterPro" id="IPR036338">
    <property type="entry name" value="Aha1"/>
</dbReference>
<dbReference type="STRING" id="1314674.A0A0D7BJI1"/>
<evidence type="ECO:0000256" key="1">
    <source>
        <dbReference type="ARBA" id="ARBA00006817"/>
    </source>
</evidence>
<dbReference type="InterPro" id="IPR015310">
    <property type="entry name" value="AHSA1-like_N"/>
</dbReference>
<reference evidence="3 4" key="1">
    <citation type="journal article" date="2015" name="Fungal Genet. Biol.">
        <title>Evolution of novel wood decay mechanisms in Agaricales revealed by the genome sequences of Fistulina hepatica and Cylindrobasidium torrendii.</title>
        <authorList>
            <person name="Floudas D."/>
            <person name="Held B.W."/>
            <person name="Riley R."/>
            <person name="Nagy L.G."/>
            <person name="Koehler G."/>
            <person name="Ransdell A.S."/>
            <person name="Younus H."/>
            <person name="Chow J."/>
            <person name="Chiniquy J."/>
            <person name="Lipzen A."/>
            <person name="Tritt A."/>
            <person name="Sun H."/>
            <person name="Haridas S."/>
            <person name="LaButti K."/>
            <person name="Ohm R.A."/>
            <person name="Kues U."/>
            <person name="Blanchette R.A."/>
            <person name="Grigoriev I.V."/>
            <person name="Minto R.E."/>
            <person name="Hibbett D.S."/>
        </authorList>
    </citation>
    <scope>NUCLEOTIDE SEQUENCE [LARGE SCALE GENOMIC DNA]</scope>
    <source>
        <strain evidence="3 4">FP15055 ss-10</strain>
    </source>
</reference>
<dbReference type="Pfam" id="PF08327">
    <property type="entry name" value="AHSA1"/>
    <property type="match status" value="1"/>
</dbReference>
<dbReference type="Proteomes" id="UP000054007">
    <property type="component" value="Unassembled WGS sequence"/>
</dbReference>
<dbReference type="SMART" id="SM01000">
    <property type="entry name" value="Aha1_N"/>
    <property type="match status" value="1"/>
</dbReference>
<keyword evidence="4" id="KW-1185">Reference proteome</keyword>
<dbReference type="CDD" id="cd08892">
    <property type="entry name" value="SRPBCC_Aha1"/>
    <property type="match status" value="1"/>
</dbReference>
<proteinExistence type="inferred from homology"/>
<dbReference type="GO" id="GO:0006457">
    <property type="term" value="P:protein folding"/>
    <property type="evidence" value="ECO:0007669"/>
    <property type="project" value="TreeGrafter"/>
</dbReference>
<dbReference type="GO" id="GO:0005829">
    <property type="term" value="C:cytosol"/>
    <property type="evidence" value="ECO:0007669"/>
    <property type="project" value="TreeGrafter"/>
</dbReference>
<evidence type="ECO:0000259" key="2">
    <source>
        <dbReference type="SMART" id="SM01000"/>
    </source>
</evidence>
<comment type="similarity">
    <text evidence="1">Belongs to the AHA1 family.</text>
</comment>
<dbReference type="Pfam" id="PF09229">
    <property type="entry name" value="Aha1_N"/>
    <property type="match status" value="1"/>
</dbReference>
<dbReference type="GO" id="GO:0051087">
    <property type="term" value="F:protein-folding chaperone binding"/>
    <property type="evidence" value="ECO:0007669"/>
    <property type="project" value="InterPro"/>
</dbReference>
<dbReference type="PANTHER" id="PTHR13009">
    <property type="entry name" value="HEAT SHOCK PROTEIN 90 HSP90 CO-CHAPERONE AHA-1"/>
    <property type="match status" value="1"/>
</dbReference>
<accession>A0A0D7BJI1</accession>
<dbReference type="EMBL" id="KN880468">
    <property type="protein sequence ID" value="KIY70395.1"/>
    <property type="molecule type" value="Genomic_DNA"/>
</dbReference>
<name>A0A0D7BJI1_9AGAR</name>
<gene>
    <name evidence="3" type="ORF">CYLTODRAFT_419751</name>
</gene>
<dbReference type="AlphaFoldDB" id="A0A0D7BJI1"/>
<feature type="domain" description="Activator of Hsp90 ATPase AHSA1-like N-terminal" evidence="2">
    <location>
        <begin position="18"/>
        <end position="157"/>
    </location>
</feature>
<sequence>MSVPAPMAASTANWHWKNKNVTSWGHQWFKDTVGQVKVTGEKEGEAVWVHDVTDVDGDVELGQRKSKLITIFDLRLTVHWTGTASDGSEVKGRVDIPEVSHENTCDSPEKYEYQWRLHGVSTPEAQAVLKFARAELPALLDAAFRKFPAAMLEHHGKDLTVAASNQATPTASGTSTPAPVAEPKAAPVAVKKPAAKALNTSKIEVEGTFAASADDLFTLLTDQGRISLWTRAPAQSSPQPGGEYVLFGGGVKGKYISLEPGKQIVQTWALSSPTWPTEHSAELKTTLTQGSDSTTVKFALSGVPTGLEDEIKRNLEGYYIQGFKSIGLGTSL</sequence>
<dbReference type="InterPro" id="IPR023393">
    <property type="entry name" value="START-like_dom_sf"/>
</dbReference>
<dbReference type="SUPFAM" id="SSF103111">
    <property type="entry name" value="Activator of Hsp90 ATPase, Aha1"/>
    <property type="match status" value="1"/>
</dbReference>
<dbReference type="InterPro" id="IPR013538">
    <property type="entry name" value="ASHA1/2-like_C"/>
</dbReference>
<dbReference type="GO" id="GO:0001671">
    <property type="term" value="F:ATPase activator activity"/>
    <property type="evidence" value="ECO:0007669"/>
    <property type="project" value="InterPro"/>
</dbReference>
<protein>
    <recommendedName>
        <fullName evidence="2">Activator of Hsp90 ATPase AHSA1-like N-terminal domain-containing protein</fullName>
    </recommendedName>
</protein>
<evidence type="ECO:0000313" key="3">
    <source>
        <dbReference type="EMBL" id="KIY70395.1"/>
    </source>
</evidence>
<dbReference type="Gene3D" id="3.30.530.20">
    <property type="match status" value="1"/>
</dbReference>
<evidence type="ECO:0000313" key="4">
    <source>
        <dbReference type="Proteomes" id="UP000054007"/>
    </source>
</evidence>
<dbReference type="Gene3D" id="3.15.10.20">
    <property type="entry name" value="Activator of Hsp90 ATPase Aha1, N-terminal domain"/>
    <property type="match status" value="1"/>
</dbReference>